<name>A0A061RKI4_9CHLO</name>
<evidence type="ECO:0000256" key="1">
    <source>
        <dbReference type="SAM" id="MobiDB-lite"/>
    </source>
</evidence>
<feature type="compositionally biased region" description="Pro residues" evidence="1">
    <location>
        <begin position="283"/>
        <end position="295"/>
    </location>
</feature>
<proteinExistence type="predicted"/>
<evidence type="ECO:0000313" key="2">
    <source>
        <dbReference type="EMBL" id="JAC71026.1"/>
    </source>
</evidence>
<dbReference type="SUPFAM" id="SSF53335">
    <property type="entry name" value="S-adenosyl-L-methionine-dependent methyltransferases"/>
    <property type="match status" value="1"/>
</dbReference>
<dbReference type="PANTHER" id="PTHR14614">
    <property type="entry name" value="HEPATOCELLULAR CARCINOMA-ASSOCIATED ANTIGEN"/>
    <property type="match status" value="1"/>
</dbReference>
<dbReference type="AlphaFoldDB" id="A0A061RKI4"/>
<dbReference type="PANTHER" id="PTHR14614:SF132">
    <property type="entry name" value="PROTEIN-LYSINE METHYLTRANSFERASE C42C1.13"/>
    <property type="match status" value="1"/>
</dbReference>
<dbReference type="EMBL" id="GBEZ01015111">
    <property type="protein sequence ID" value="JAC71026.1"/>
    <property type="molecule type" value="Transcribed_RNA"/>
</dbReference>
<feature type="region of interest" description="Disordered" evidence="1">
    <location>
        <begin position="277"/>
        <end position="303"/>
    </location>
</feature>
<feature type="non-terminal residue" evidence="2">
    <location>
        <position position="303"/>
    </location>
</feature>
<organism evidence="2">
    <name type="scientific">Tetraselmis sp. GSL018</name>
    <dbReference type="NCBI Taxonomy" id="582737"/>
    <lineage>
        <taxon>Eukaryota</taxon>
        <taxon>Viridiplantae</taxon>
        <taxon>Chlorophyta</taxon>
        <taxon>core chlorophytes</taxon>
        <taxon>Chlorodendrophyceae</taxon>
        <taxon>Chlorodendrales</taxon>
        <taxon>Chlorodendraceae</taxon>
        <taxon>Tetraselmis</taxon>
    </lineage>
</organism>
<gene>
    <name evidence="2" type="ORF">TSPGSL018_2856</name>
</gene>
<dbReference type="InterPro" id="IPR029063">
    <property type="entry name" value="SAM-dependent_MTases_sf"/>
</dbReference>
<accession>A0A061RKI4</accession>
<dbReference type="InterPro" id="IPR019410">
    <property type="entry name" value="Methyltransf_16"/>
</dbReference>
<dbReference type="Pfam" id="PF10294">
    <property type="entry name" value="Methyltransf_16"/>
    <property type="match status" value="1"/>
</dbReference>
<feature type="non-terminal residue" evidence="2">
    <location>
        <position position="1"/>
    </location>
</feature>
<protein>
    <submittedName>
        <fullName evidence="2">Uncharacterized protein</fullName>
    </submittedName>
</protein>
<sequence length="303" mass="32367">LVFKPRVAKGKRKRKLGSVKGFAASFILLSAMTENECVLKDQWFRPALPEDIPTSYKGRLQGRETHLRVWPGSKAFFHWVSGDNGNRILQWELSPGLQLLELGSGRGWLGMSVAANLNDVKIALTDLPSAVPTLSASVANAQNDLQTFANVTVFPLDWRALECQSTEGTLPEPRAAAATIAAALPRGFEFDVVFGADLTWCAETSEGLSVALAAFVAASQLRPPRRPGAPRVVYGHWNRSGPVTEQWLRMMAGRGVAARVLHPCGWEPRPSGFLDGLVLPPTGEGPPAAPPPPAPAAAAGGGP</sequence>
<dbReference type="Gene3D" id="3.40.50.150">
    <property type="entry name" value="Vaccinia Virus protein VP39"/>
    <property type="match status" value="1"/>
</dbReference>
<reference evidence="2" key="1">
    <citation type="submission" date="2014-05" db="EMBL/GenBank/DDBJ databases">
        <title>The transcriptome of the halophilic microalga Tetraselmis sp. GSL018 isolated from the Great Salt Lake, Utah.</title>
        <authorList>
            <person name="Jinkerson R.E."/>
            <person name="D'Adamo S."/>
            <person name="Posewitz M.C."/>
        </authorList>
    </citation>
    <scope>NUCLEOTIDE SEQUENCE</scope>
    <source>
        <strain evidence="2">GSL018</strain>
    </source>
</reference>